<keyword evidence="4" id="KW-0804">Transcription</keyword>
<reference evidence="6" key="1">
    <citation type="submission" date="2021-01" db="UniProtKB">
        <authorList>
            <consortium name="EnsemblMetazoa"/>
        </authorList>
    </citation>
    <scope>IDENTIFICATION</scope>
</reference>
<dbReference type="PANTHER" id="PTHR13082:SF0">
    <property type="entry name" value="HISTONE DEACETYLASE COMPLEX SUBUNIT SAP18"/>
    <property type="match status" value="1"/>
</dbReference>
<evidence type="ECO:0000256" key="3">
    <source>
        <dbReference type="ARBA" id="ARBA00023015"/>
    </source>
</evidence>
<proteinExistence type="inferred from homology"/>
<comment type="similarity">
    <text evidence="1">Belongs to the SAP18 family.</text>
</comment>
<dbReference type="InterPro" id="IPR010516">
    <property type="entry name" value="SAP18"/>
</dbReference>
<dbReference type="InterPro" id="IPR042534">
    <property type="entry name" value="SAP18_sf"/>
</dbReference>
<dbReference type="EnsemblMetazoa" id="XM_022801283">
    <property type="protein sequence ID" value="XP_022657018"/>
    <property type="gene ID" value="LOC111248626"/>
</dbReference>
<dbReference type="GeneID" id="111248626"/>
<keyword evidence="7" id="KW-1185">Reference proteome</keyword>
<dbReference type="RefSeq" id="XP_022657018.1">
    <property type="nucleotide sequence ID" value="XM_022801283.1"/>
</dbReference>
<protein>
    <recommendedName>
        <fullName evidence="5">18 kDa Sin3-associated polypeptide</fullName>
    </recommendedName>
</protein>
<dbReference type="OMA" id="TYRMREI"/>
<keyword evidence="3" id="KW-0805">Transcription regulation</keyword>
<dbReference type="Proteomes" id="UP000594260">
    <property type="component" value="Unplaced"/>
</dbReference>
<name>A0A7M7JUB5_VARDE</name>
<sequence>MLPMDGDKLGADKTVDREKTCPLLLRVFLSNIRHHSPSDYARGQVPANELQVYTWLDATLRELTGLVKEVNREARRKGTVFDFAFVFPDRNGPMYRVREIGTTVSGQKGPDDFKTLRECRFTIGDYLDIAITPPRGGNLRY</sequence>
<dbReference type="OrthoDB" id="440566at2759"/>
<dbReference type="FunFam" id="3.10.20.550:FF:000001">
    <property type="entry name" value="Histone deacetylase complex subunit SAP18"/>
    <property type="match status" value="1"/>
</dbReference>
<dbReference type="PANTHER" id="PTHR13082">
    <property type="entry name" value="SAP18"/>
    <property type="match status" value="1"/>
</dbReference>
<evidence type="ECO:0000256" key="5">
    <source>
        <dbReference type="ARBA" id="ARBA00030511"/>
    </source>
</evidence>
<dbReference type="InParanoid" id="A0A7M7JUB5"/>
<dbReference type="KEGG" id="vde:111248626"/>
<dbReference type="GO" id="GO:0005634">
    <property type="term" value="C:nucleus"/>
    <property type="evidence" value="ECO:0007669"/>
    <property type="project" value="TreeGrafter"/>
</dbReference>
<evidence type="ECO:0000256" key="2">
    <source>
        <dbReference type="ARBA" id="ARBA00022491"/>
    </source>
</evidence>
<evidence type="ECO:0000256" key="1">
    <source>
        <dbReference type="ARBA" id="ARBA00009143"/>
    </source>
</evidence>
<keyword evidence="2" id="KW-0678">Repressor</keyword>
<evidence type="ECO:0000313" key="6">
    <source>
        <dbReference type="EnsemblMetazoa" id="XP_022657018"/>
    </source>
</evidence>
<dbReference type="AlphaFoldDB" id="A0A7M7JUB5"/>
<dbReference type="GO" id="GO:0003714">
    <property type="term" value="F:transcription corepressor activity"/>
    <property type="evidence" value="ECO:0007669"/>
    <property type="project" value="TreeGrafter"/>
</dbReference>
<evidence type="ECO:0000256" key="4">
    <source>
        <dbReference type="ARBA" id="ARBA00023163"/>
    </source>
</evidence>
<dbReference type="Pfam" id="PF06487">
    <property type="entry name" value="SAP18"/>
    <property type="match status" value="1"/>
</dbReference>
<accession>A0A7M7JUB5</accession>
<dbReference type="CTD" id="274"/>
<organism evidence="6 7">
    <name type="scientific">Varroa destructor</name>
    <name type="common">Honeybee mite</name>
    <dbReference type="NCBI Taxonomy" id="109461"/>
    <lineage>
        <taxon>Eukaryota</taxon>
        <taxon>Metazoa</taxon>
        <taxon>Ecdysozoa</taxon>
        <taxon>Arthropoda</taxon>
        <taxon>Chelicerata</taxon>
        <taxon>Arachnida</taxon>
        <taxon>Acari</taxon>
        <taxon>Parasitiformes</taxon>
        <taxon>Mesostigmata</taxon>
        <taxon>Gamasina</taxon>
        <taxon>Dermanyssoidea</taxon>
        <taxon>Varroidae</taxon>
        <taxon>Varroa</taxon>
    </lineage>
</organism>
<dbReference type="Gene3D" id="3.10.20.550">
    <property type="entry name" value="ASAP complex, SAP18 subunit"/>
    <property type="match status" value="1"/>
</dbReference>
<dbReference type="FunCoup" id="A0A7M7JUB5">
    <property type="interactions" value="2103"/>
</dbReference>
<evidence type="ECO:0000313" key="7">
    <source>
        <dbReference type="Proteomes" id="UP000594260"/>
    </source>
</evidence>